<proteinExistence type="predicted"/>
<organism evidence="2 3">
    <name type="scientific">Okeania hirsuta</name>
    <dbReference type="NCBI Taxonomy" id="1458930"/>
    <lineage>
        <taxon>Bacteria</taxon>
        <taxon>Bacillati</taxon>
        <taxon>Cyanobacteriota</taxon>
        <taxon>Cyanophyceae</taxon>
        <taxon>Oscillatoriophycideae</taxon>
        <taxon>Oscillatoriales</taxon>
        <taxon>Microcoleaceae</taxon>
        <taxon>Okeania</taxon>
    </lineage>
</organism>
<evidence type="ECO:0000256" key="1">
    <source>
        <dbReference type="SAM" id="MobiDB-lite"/>
    </source>
</evidence>
<feature type="region of interest" description="Disordered" evidence="1">
    <location>
        <begin position="1"/>
        <end position="68"/>
    </location>
</feature>
<keyword evidence="3" id="KW-1185">Reference proteome</keyword>
<reference evidence="2 3" key="1">
    <citation type="journal article" date="2018" name="ACS Chem. Biol.">
        <title>Ketoreductase domain dysfunction expands chemodiversity: malyngamide biosynthesis in the cyanobacterium Okeania hirsuta.</title>
        <authorList>
            <person name="Moss N.A."/>
            <person name="Leao T."/>
            <person name="Rankin M."/>
            <person name="McCullough T.M."/>
            <person name="Qu P."/>
            <person name="Korobeynikov A."/>
            <person name="Smith J.L."/>
            <person name="Gerwick L."/>
            <person name="Gerwick W.H."/>
        </authorList>
    </citation>
    <scope>NUCLEOTIDE SEQUENCE [LARGE SCALE GENOMIC DNA]</scope>
    <source>
        <strain evidence="2 3">PAB10Feb10-1</strain>
    </source>
</reference>
<protein>
    <submittedName>
        <fullName evidence="2">Uncharacterized protein</fullName>
    </submittedName>
</protein>
<sequence length="107" mass="12063">MMSRMSDTGDATDTGIKMMPRMPDTDDATDTGIKKMMSRMSDTGDATDTGIKMMPRMPDTDDATDTGIKMMPRIHGSKDWLICISVAKSWSSYRGWRLCQNSFRFFS</sequence>
<gene>
    <name evidence="2" type="ORF">D5R40_04680</name>
</gene>
<dbReference type="Proteomes" id="UP000269154">
    <property type="component" value="Unassembled WGS sequence"/>
</dbReference>
<evidence type="ECO:0000313" key="3">
    <source>
        <dbReference type="Proteomes" id="UP000269154"/>
    </source>
</evidence>
<accession>A0A3N6Q0U4</accession>
<dbReference type="AlphaFoldDB" id="A0A3N6Q0U4"/>
<comment type="caution">
    <text evidence="2">The sequence shown here is derived from an EMBL/GenBank/DDBJ whole genome shotgun (WGS) entry which is preliminary data.</text>
</comment>
<feature type="compositionally biased region" description="Polar residues" evidence="1">
    <location>
        <begin position="1"/>
        <end position="11"/>
    </location>
</feature>
<name>A0A3N6Q0U4_9CYAN</name>
<evidence type="ECO:0000313" key="2">
    <source>
        <dbReference type="EMBL" id="RQH52778.1"/>
    </source>
</evidence>
<dbReference type="EMBL" id="RCBY01000015">
    <property type="protein sequence ID" value="RQH52778.1"/>
    <property type="molecule type" value="Genomic_DNA"/>
</dbReference>